<keyword evidence="2 6" id="KW-0645">Protease</keyword>
<dbReference type="SUPFAM" id="SSF52743">
    <property type="entry name" value="Subtilisin-like"/>
    <property type="match status" value="1"/>
</dbReference>
<dbReference type="InterPro" id="IPR000209">
    <property type="entry name" value="Peptidase_S8/S53_dom"/>
</dbReference>
<feature type="active site" description="Charge relay system" evidence="6">
    <location>
        <position position="374"/>
    </location>
</feature>
<evidence type="ECO:0000313" key="11">
    <source>
        <dbReference type="Proteomes" id="UP000799439"/>
    </source>
</evidence>
<feature type="signal peptide" evidence="7">
    <location>
        <begin position="1"/>
        <end position="23"/>
    </location>
</feature>
<dbReference type="PROSITE" id="PS00136">
    <property type="entry name" value="SUBTILASE_ASP"/>
    <property type="match status" value="1"/>
</dbReference>
<feature type="active site" description="Charge relay system" evidence="6">
    <location>
        <position position="216"/>
    </location>
</feature>
<dbReference type="PANTHER" id="PTHR43806:SF58">
    <property type="entry name" value="ALKALINE PROTEASE 1-RELATED"/>
    <property type="match status" value="1"/>
</dbReference>
<dbReference type="InterPro" id="IPR050131">
    <property type="entry name" value="Peptidase_S8_subtilisin-like"/>
</dbReference>
<name>A0A9P4J7N4_9PEZI</name>
<sequence length="429" mass="46330">MHVLHTITAFAITPLFFVSKAAATTQIADSGLRQNSRIDVSDRYIITLRPGVDFDRHMAHLNLLHAEANKEGWNFEGVSHQYNISDFQAYAGHFNASVIRQLEGRNDVKIITSDKIMTIGAIEREQHQDARTSCGSRRRSMTRQCNADWGLHAVSHKKKKSVGPSVYVRDSSDARGTYAYVVDSGIDTAHAEFESRASLGYNALRDKESFADRLGHGTFVAGLIGSKTYGSAKKCNLIAVKVLESESGWTSEAVFLDGYRWAANDIVRKNRAAKSVINVSLTTYQDNTINAAVDGAYSLGITTVTSSGNFFTDASHFSPGSAKGAITVSATDKNYKRIEEACTGPTVAIFGPGGGVKSTWIGGRRATATKSGTSYAAAYVSGLILYFKGLHNLPDARQTKQYLLRTATPGLVGDTAGSPNLFAYNGNGA</sequence>
<protein>
    <submittedName>
        <fullName evidence="10">Subtilisin-like protein</fullName>
    </submittedName>
</protein>
<evidence type="ECO:0000256" key="4">
    <source>
        <dbReference type="ARBA" id="ARBA00022801"/>
    </source>
</evidence>
<dbReference type="EMBL" id="ML996084">
    <property type="protein sequence ID" value="KAF2153933.1"/>
    <property type="molecule type" value="Genomic_DNA"/>
</dbReference>
<dbReference type="GO" id="GO:0004252">
    <property type="term" value="F:serine-type endopeptidase activity"/>
    <property type="evidence" value="ECO:0007669"/>
    <property type="project" value="UniProtKB-UniRule"/>
</dbReference>
<feature type="chain" id="PRO_5040190826" evidence="7">
    <location>
        <begin position="24"/>
        <end position="429"/>
    </location>
</feature>
<dbReference type="AlphaFoldDB" id="A0A9P4J7N4"/>
<dbReference type="Pfam" id="PF00082">
    <property type="entry name" value="Peptidase_S8"/>
    <property type="match status" value="1"/>
</dbReference>
<evidence type="ECO:0000259" key="9">
    <source>
        <dbReference type="Pfam" id="PF05922"/>
    </source>
</evidence>
<dbReference type="InterPro" id="IPR010259">
    <property type="entry name" value="S8pro/Inhibitor_I9"/>
</dbReference>
<feature type="domain" description="Peptidase S8/S53" evidence="8">
    <location>
        <begin position="181"/>
        <end position="414"/>
    </location>
</feature>
<dbReference type="Pfam" id="PF05922">
    <property type="entry name" value="Inhibitor_I9"/>
    <property type="match status" value="1"/>
</dbReference>
<dbReference type="InterPro" id="IPR022398">
    <property type="entry name" value="Peptidase_S8_His-AS"/>
</dbReference>
<comment type="similarity">
    <text evidence="1 6">Belongs to the peptidase S8 family.</text>
</comment>
<dbReference type="PRINTS" id="PR00723">
    <property type="entry name" value="SUBTILISIN"/>
</dbReference>
<dbReference type="GO" id="GO:0005576">
    <property type="term" value="C:extracellular region"/>
    <property type="evidence" value="ECO:0007669"/>
    <property type="project" value="UniProtKB-ARBA"/>
</dbReference>
<dbReference type="SUPFAM" id="SSF54897">
    <property type="entry name" value="Protease propeptides/inhibitors"/>
    <property type="match status" value="1"/>
</dbReference>
<evidence type="ECO:0000256" key="2">
    <source>
        <dbReference type="ARBA" id="ARBA00022670"/>
    </source>
</evidence>
<evidence type="ECO:0000256" key="6">
    <source>
        <dbReference type="PROSITE-ProRule" id="PRU01240"/>
    </source>
</evidence>
<dbReference type="Proteomes" id="UP000799439">
    <property type="component" value="Unassembled WGS sequence"/>
</dbReference>
<organism evidence="10 11">
    <name type="scientific">Myriangium duriaei CBS 260.36</name>
    <dbReference type="NCBI Taxonomy" id="1168546"/>
    <lineage>
        <taxon>Eukaryota</taxon>
        <taxon>Fungi</taxon>
        <taxon>Dikarya</taxon>
        <taxon>Ascomycota</taxon>
        <taxon>Pezizomycotina</taxon>
        <taxon>Dothideomycetes</taxon>
        <taxon>Dothideomycetidae</taxon>
        <taxon>Myriangiales</taxon>
        <taxon>Myriangiaceae</taxon>
        <taxon>Myriangium</taxon>
    </lineage>
</organism>
<dbReference type="PROSITE" id="PS51892">
    <property type="entry name" value="SUBTILASE"/>
    <property type="match status" value="1"/>
</dbReference>
<dbReference type="GO" id="GO:0006508">
    <property type="term" value="P:proteolysis"/>
    <property type="evidence" value="ECO:0007669"/>
    <property type="project" value="UniProtKB-KW"/>
</dbReference>
<reference evidence="10" key="1">
    <citation type="journal article" date="2020" name="Stud. Mycol.">
        <title>101 Dothideomycetes genomes: a test case for predicting lifestyles and emergence of pathogens.</title>
        <authorList>
            <person name="Haridas S."/>
            <person name="Albert R."/>
            <person name="Binder M."/>
            <person name="Bloem J."/>
            <person name="Labutti K."/>
            <person name="Salamov A."/>
            <person name="Andreopoulos B."/>
            <person name="Baker S."/>
            <person name="Barry K."/>
            <person name="Bills G."/>
            <person name="Bluhm B."/>
            <person name="Cannon C."/>
            <person name="Castanera R."/>
            <person name="Culley D."/>
            <person name="Daum C."/>
            <person name="Ezra D."/>
            <person name="Gonzalez J."/>
            <person name="Henrissat B."/>
            <person name="Kuo A."/>
            <person name="Liang C."/>
            <person name="Lipzen A."/>
            <person name="Lutzoni F."/>
            <person name="Magnuson J."/>
            <person name="Mondo S."/>
            <person name="Nolan M."/>
            <person name="Ohm R."/>
            <person name="Pangilinan J."/>
            <person name="Park H.-J."/>
            <person name="Ramirez L."/>
            <person name="Alfaro M."/>
            <person name="Sun H."/>
            <person name="Tritt A."/>
            <person name="Yoshinaga Y."/>
            <person name="Zwiers L.-H."/>
            <person name="Turgeon B."/>
            <person name="Goodwin S."/>
            <person name="Spatafora J."/>
            <person name="Crous P."/>
            <person name="Grigoriev I."/>
        </authorList>
    </citation>
    <scope>NUCLEOTIDE SEQUENCE</scope>
    <source>
        <strain evidence="10">CBS 260.36</strain>
    </source>
</reference>
<dbReference type="InterPro" id="IPR015500">
    <property type="entry name" value="Peptidase_S8_subtilisin-rel"/>
</dbReference>
<dbReference type="PANTHER" id="PTHR43806">
    <property type="entry name" value="PEPTIDASE S8"/>
    <property type="match status" value="1"/>
</dbReference>
<evidence type="ECO:0000256" key="3">
    <source>
        <dbReference type="ARBA" id="ARBA00022729"/>
    </source>
</evidence>
<evidence type="ECO:0000313" key="10">
    <source>
        <dbReference type="EMBL" id="KAF2153933.1"/>
    </source>
</evidence>
<evidence type="ECO:0000256" key="7">
    <source>
        <dbReference type="SAM" id="SignalP"/>
    </source>
</evidence>
<feature type="active site" description="Charge relay system" evidence="6">
    <location>
        <position position="183"/>
    </location>
</feature>
<keyword evidence="3 7" id="KW-0732">Signal</keyword>
<evidence type="ECO:0000256" key="1">
    <source>
        <dbReference type="ARBA" id="ARBA00011073"/>
    </source>
</evidence>
<keyword evidence="5 6" id="KW-0720">Serine protease</keyword>
<dbReference type="InterPro" id="IPR034193">
    <property type="entry name" value="PCSK9_ProteinaseK-like"/>
</dbReference>
<gene>
    <name evidence="10" type="ORF">K461DRAFT_276994</name>
</gene>
<dbReference type="InterPro" id="IPR023827">
    <property type="entry name" value="Peptidase_S8_Asp-AS"/>
</dbReference>
<dbReference type="Gene3D" id="3.40.50.200">
    <property type="entry name" value="Peptidase S8/S53 domain"/>
    <property type="match status" value="1"/>
</dbReference>
<dbReference type="PROSITE" id="PS00137">
    <property type="entry name" value="SUBTILASE_HIS"/>
    <property type="match status" value="1"/>
</dbReference>
<evidence type="ECO:0000256" key="5">
    <source>
        <dbReference type="ARBA" id="ARBA00022825"/>
    </source>
</evidence>
<comment type="caution">
    <text evidence="10">The sequence shown here is derived from an EMBL/GenBank/DDBJ whole genome shotgun (WGS) entry which is preliminary data.</text>
</comment>
<dbReference type="InterPro" id="IPR036852">
    <property type="entry name" value="Peptidase_S8/S53_dom_sf"/>
</dbReference>
<dbReference type="CDD" id="cd04077">
    <property type="entry name" value="Peptidases_S8_PCSK9_ProteinaseK_like"/>
    <property type="match status" value="1"/>
</dbReference>
<accession>A0A9P4J7N4</accession>
<keyword evidence="11" id="KW-1185">Reference proteome</keyword>
<feature type="domain" description="Inhibitor I9" evidence="9">
    <location>
        <begin position="43"/>
        <end position="118"/>
    </location>
</feature>
<dbReference type="OrthoDB" id="206201at2759"/>
<keyword evidence="4 6" id="KW-0378">Hydrolase</keyword>
<evidence type="ECO:0000259" key="8">
    <source>
        <dbReference type="Pfam" id="PF00082"/>
    </source>
</evidence>
<proteinExistence type="inferred from homology"/>